<protein>
    <recommendedName>
        <fullName evidence="2">B12-binding domain-containing radical SAM protein</fullName>
    </recommendedName>
</protein>
<name>X1LES2_9ZZZZ</name>
<dbReference type="EMBL" id="BARV01008488">
    <property type="protein sequence ID" value="GAI04341.1"/>
    <property type="molecule type" value="Genomic_DNA"/>
</dbReference>
<dbReference type="PANTHER" id="PTHR42731:SF1">
    <property type="entry name" value="RADICAL SAM DOMAIN PROTEIN"/>
    <property type="match status" value="1"/>
</dbReference>
<dbReference type="AlphaFoldDB" id="X1LES2"/>
<proteinExistence type="predicted"/>
<feature type="non-terminal residue" evidence="1">
    <location>
        <position position="1"/>
    </location>
</feature>
<reference evidence="1" key="1">
    <citation type="journal article" date="2014" name="Front. Microbiol.">
        <title>High frequency of phylogenetically diverse reductive dehalogenase-homologous genes in deep subseafloor sedimentary metagenomes.</title>
        <authorList>
            <person name="Kawai M."/>
            <person name="Futagami T."/>
            <person name="Toyoda A."/>
            <person name="Takaki Y."/>
            <person name="Nishi S."/>
            <person name="Hori S."/>
            <person name="Arai W."/>
            <person name="Tsubouchi T."/>
            <person name="Morono Y."/>
            <person name="Uchiyama I."/>
            <person name="Ito T."/>
            <person name="Fujiyama A."/>
            <person name="Inagaki F."/>
            <person name="Takami H."/>
        </authorList>
    </citation>
    <scope>NUCLEOTIDE SEQUENCE</scope>
    <source>
        <strain evidence="1">Expedition CK06-06</strain>
    </source>
</reference>
<sequence length="116" mass="13742">RLSKVIYRAWQLGCKFDAWSEYFNHQKWVSAFEEHGLDISFYANRRRTVDETLPWDHIDTGVTRKFLETEYHNLWQAKETPNCSHGKCNACGLQRWSIACREKYKTGITNPILLTD</sequence>
<evidence type="ECO:0000313" key="1">
    <source>
        <dbReference type="EMBL" id="GAI04341.1"/>
    </source>
</evidence>
<dbReference type="PANTHER" id="PTHR42731">
    <property type="entry name" value="SLL1084 PROTEIN"/>
    <property type="match status" value="1"/>
</dbReference>
<accession>X1LES2</accession>
<organism evidence="1">
    <name type="scientific">marine sediment metagenome</name>
    <dbReference type="NCBI Taxonomy" id="412755"/>
    <lineage>
        <taxon>unclassified sequences</taxon>
        <taxon>metagenomes</taxon>
        <taxon>ecological metagenomes</taxon>
    </lineage>
</organism>
<evidence type="ECO:0008006" key="2">
    <source>
        <dbReference type="Google" id="ProtNLM"/>
    </source>
</evidence>
<comment type="caution">
    <text evidence="1">The sequence shown here is derived from an EMBL/GenBank/DDBJ whole genome shotgun (WGS) entry which is preliminary data.</text>
</comment>
<gene>
    <name evidence="1" type="ORF">S06H3_17054</name>
</gene>